<feature type="non-terminal residue" evidence="1">
    <location>
        <position position="1"/>
    </location>
</feature>
<name>X0V0Z9_9ZZZZ</name>
<gene>
    <name evidence="1" type="ORF">S01H1_37358</name>
</gene>
<dbReference type="Gene3D" id="2.60.120.40">
    <property type="match status" value="1"/>
</dbReference>
<reference evidence="1" key="1">
    <citation type="journal article" date="2014" name="Front. Microbiol.">
        <title>High frequency of phylogenetically diverse reductive dehalogenase-homologous genes in deep subseafloor sedimentary metagenomes.</title>
        <authorList>
            <person name="Kawai M."/>
            <person name="Futagami T."/>
            <person name="Toyoda A."/>
            <person name="Takaki Y."/>
            <person name="Nishi S."/>
            <person name="Hori S."/>
            <person name="Arai W."/>
            <person name="Tsubouchi T."/>
            <person name="Morono Y."/>
            <person name="Uchiyama I."/>
            <person name="Ito T."/>
            <person name="Fujiyama A."/>
            <person name="Inagaki F."/>
            <person name="Takami H."/>
        </authorList>
    </citation>
    <scope>NUCLEOTIDE SEQUENCE</scope>
    <source>
        <strain evidence="1">Expedition CK06-06</strain>
    </source>
</reference>
<dbReference type="EMBL" id="BARS01023462">
    <property type="protein sequence ID" value="GAG11779.1"/>
    <property type="molecule type" value="Genomic_DNA"/>
</dbReference>
<accession>X0V0Z9</accession>
<dbReference type="AlphaFoldDB" id="X0V0Z9"/>
<proteinExistence type="predicted"/>
<comment type="caution">
    <text evidence="1">The sequence shown here is derived from an EMBL/GenBank/DDBJ whole genome shotgun (WGS) entry which is preliminary data.</text>
</comment>
<dbReference type="InterPro" id="IPR008983">
    <property type="entry name" value="Tumour_necrosis_fac-like_dom"/>
</dbReference>
<sequence length="188" mass="20765">TASSSTFLRGDQTYATAGGDNTPSFYSYIDSNVSAAHNTQVLIPFNQEVYDIGGCFNNTGSNATLNGLTCPPYGFCPNVAGYYYFNAQVHWHDLNAVQQAAGEQEVLQIYNWFSAEGGTSRTIYKYHYLAQINENTNHIFYFNGTGNCIQMKAYQANNTSTTRSLRGTDGSPLTGNYTTYLHGFKLIT</sequence>
<organism evidence="1">
    <name type="scientific">marine sediment metagenome</name>
    <dbReference type="NCBI Taxonomy" id="412755"/>
    <lineage>
        <taxon>unclassified sequences</taxon>
        <taxon>metagenomes</taxon>
        <taxon>ecological metagenomes</taxon>
    </lineage>
</organism>
<evidence type="ECO:0000313" key="1">
    <source>
        <dbReference type="EMBL" id="GAG11779.1"/>
    </source>
</evidence>
<protein>
    <submittedName>
        <fullName evidence="1">Uncharacterized protein</fullName>
    </submittedName>
</protein>